<sequence length="297" mass="33510">MRRNLTILWVLLLQQTILLAQKNYLIQSADNISLNVNEYGQGTPVVLLAGGPGFNAAYLAPIWKALPTYRFIVPDQRGTGRSSLNKIDSSHMTISRYVDDLEILRKYLHIKKIVIAGHSWGGMLALAYAAKYPLHVDRLILLGPGGITSNFFKYFNSNIRMRLREEDSSESKLADSFALKMKAIWPGYFYNREIALATKVLVDTSLADHNAGIVNSLTLKDYNRTEKSRVASLRNFKSPVYLIQGRQDPVGESTVYETKSIVAQTQIFFIEKCGHLPWLESESASARFFELLKTSLN</sequence>
<comment type="caution">
    <text evidence="4">The sequence shown here is derived from an EMBL/GenBank/DDBJ whole genome shotgun (WGS) entry which is preliminary data.</text>
</comment>
<reference evidence="5" key="1">
    <citation type="submission" date="2023-07" db="EMBL/GenBank/DDBJ databases">
        <title>Dyadobacter sp. nov 'subterranea' isolated from contaminted grondwater.</title>
        <authorList>
            <person name="Szabo I."/>
            <person name="Al-Omari J."/>
            <person name="Szerdahelyi S.G."/>
            <person name="Rado J."/>
        </authorList>
    </citation>
    <scope>NUCLEOTIDE SEQUENCE [LARGE SCALE GENOMIC DNA]</scope>
    <source>
        <strain evidence="5">UP-52</strain>
    </source>
</reference>
<dbReference type="RefSeq" id="WP_194121420.1">
    <property type="nucleotide sequence ID" value="NZ_JACYGY010000001.1"/>
</dbReference>
<dbReference type="InterPro" id="IPR002410">
    <property type="entry name" value="Peptidase_S33"/>
</dbReference>
<dbReference type="PANTHER" id="PTHR43798:SF33">
    <property type="entry name" value="HYDROLASE, PUTATIVE (AFU_ORTHOLOGUE AFUA_2G14860)-RELATED"/>
    <property type="match status" value="1"/>
</dbReference>
<dbReference type="Gene3D" id="3.40.50.1820">
    <property type="entry name" value="alpha/beta hydrolase"/>
    <property type="match status" value="1"/>
</dbReference>
<feature type="domain" description="AB hydrolase-1" evidence="3">
    <location>
        <begin position="44"/>
        <end position="280"/>
    </location>
</feature>
<keyword evidence="5" id="KW-1185">Reference proteome</keyword>
<evidence type="ECO:0000313" key="4">
    <source>
        <dbReference type="EMBL" id="MBE9463279.1"/>
    </source>
</evidence>
<dbReference type="GO" id="GO:0016787">
    <property type="term" value="F:hydrolase activity"/>
    <property type="evidence" value="ECO:0007669"/>
    <property type="project" value="UniProtKB-KW"/>
</dbReference>
<gene>
    <name evidence="4" type="ORF">IEE83_15430</name>
</gene>
<comment type="similarity">
    <text evidence="1">Belongs to the peptidase S33 family.</text>
</comment>
<dbReference type="PRINTS" id="PR00793">
    <property type="entry name" value="PROAMNOPTASE"/>
</dbReference>
<proteinExistence type="inferred from homology"/>
<dbReference type="PANTHER" id="PTHR43798">
    <property type="entry name" value="MONOACYLGLYCEROL LIPASE"/>
    <property type="match status" value="1"/>
</dbReference>
<dbReference type="Pfam" id="PF00561">
    <property type="entry name" value="Abhydrolase_1"/>
    <property type="match status" value="1"/>
</dbReference>
<dbReference type="PRINTS" id="PR00111">
    <property type="entry name" value="ABHYDROLASE"/>
</dbReference>
<evidence type="ECO:0000259" key="3">
    <source>
        <dbReference type="Pfam" id="PF00561"/>
    </source>
</evidence>
<dbReference type="EMBL" id="JACYGY010000001">
    <property type="protein sequence ID" value="MBE9463279.1"/>
    <property type="molecule type" value="Genomic_DNA"/>
</dbReference>
<name>A0ABR9WGK1_9BACT</name>
<dbReference type="Proteomes" id="UP000634134">
    <property type="component" value="Unassembled WGS sequence"/>
</dbReference>
<dbReference type="InterPro" id="IPR029058">
    <property type="entry name" value="AB_hydrolase_fold"/>
</dbReference>
<evidence type="ECO:0000313" key="5">
    <source>
        <dbReference type="Proteomes" id="UP000634134"/>
    </source>
</evidence>
<organism evidence="4 5">
    <name type="scientific">Dyadobacter subterraneus</name>
    <dbReference type="NCBI Taxonomy" id="2773304"/>
    <lineage>
        <taxon>Bacteria</taxon>
        <taxon>Pseudomonadati</taxon>
        <taxon>Bacteroidota</taxon>
        <taxon>Cytophagia</taxon>
        <taxon>Cytophagales</taxon>
        <taxon>Spirosomataceae</taxon>
        <taxon>Dyadobacter</taxon>
    </lineage>
</organism>
<dbReference type="SUPFAM" id="SSF53474">
    <property type="entry name" value="alpha/beta-Hydrolases"/>
    <property type="match status" value="1"/>
</dbReference>
<evidence type="ECO:0000256" key="2">
    <source>
        <dbReference type="ARBA" id="ARBA00022801"/>
    </source>
</evidence>
<evidence type="ECO:0000256" key="1">
    <source>
        <dbReference type="ARBA" id="ARBA00010088"/>
    </source>
</evidence>
<protein>
    <submittedName>
        <fullName evidence="4">Alpha/beta hydrolase</fullName>
    </submittedName>
</protein>
<keyword evidence="2 4" id="KW-0378">Hydrolase</keyword>
<accession>A0ABR9WGK1</accession>
<dbReference type="InterPro" id="IPR050266">
    <property type="entry name" value="AB_hydrolase_sf"/>
</dbReference>
<dbReference type="InterPro" id="IPR000073">
    <property type="entry name" value="AB_hydrolase_1"/>
</dbReference>